<evidence type="ECO:0000256" key="3">
    <source>
        <dbReference type="PROSITE-ProRule" id="PRU00175"/>
    </source>
</evidence>
<comment type="caution">
    <text evidence="5">The sequence shown here is derived from an EMBL/GenBank/DDBJ whole genome shotgun (WGS) entry which is preliminary data.</text>
</comment>
<dbReference type="SUPFAM" id="SSF57850">
    <property type="entry name" value="RING/U-box"/>
    <property type="match status" value="1"/>
</dbReference>
<dbReference type="InterPro" id="IPR013083">
    <property type="entry name" value="Znf_RING/FYVE/PHD"/>
</dbReference>
<gene>
    <name evidence="5" type="ORF">MENT_LOCUS15427</name>
</gene>
<feature type="domain" description="RING-type" evidence="4">
    <location>
        <begin position="187"/>
        <end position="226"/>
    </location>
</feature>
<proteinExistence type="predicted"/>
<organism evidence="5 6">
    <name type="scientific">Meloidogyne enterolobii</name>
    <name type="common">Root-knot nematode worm</name>
    <name type="synonym">Meloidogyne mayaguensis</name>
    <dbReference type="NCBI Taxonomy" id="390850"/>
    <lineage>
        <taxon>Eukaryota</taxon>
        <taxon>Metazoa</taxon>
        <taxon>Ecdysozoa</taxon>
        <taxon>Nematoda</taxon>
        <taxon>Chromadorea</taxon>
        <taxon>Rhabditida</taxon>
        <taxon>Tylenchina</taxon>
        <taxon>Tylenchomorpha</taxon>
        <taxon>Tylenchoidea</taxon>
        <taxon>Meloidogynidae</taxon>
        <taxon>Meloidogyninae</taxon>
        <taxon>Meloidogyne</taxon>
    </lineage>
</organism>
<name>A0A6V7UNK0_MELEN</name>
<evidence type="ECO:0000313" key="6">
    <source>
        <dbReference type="Proteomes" id="UP000580250"/>
    </source>
</evidence>
<keyword evidence="1 3" id="KW-0863">Zinc-finger</keyword>
<dbReference type="Gene3D" id="3.30.40.10">
    <property type="entry name" value="Zinc/RING finger domain, C3HC4 (zinc finger)"/>
    <property type="match status" value="1"/>
</dbReference>
<evidence type="ECO:0000259" key="4">
    <source>
        <dbReference type="PROSITE" id="PS50089"/>
    </source>
</evidence>
<evidence type="ECO:0000313" key="5">
    <source>
        <dbReference type="EMBL" id="CAD2162471.1"/>
    </source>
</evidence>
<accession>A0A6V7UNK0</accession>
<dbReference type="Proteomes" id="UP000580250">
    <property type="component" value="Unassembled WGS sequence"/>
</dbReference>
<dbReference type="InterPro" id="IPR001841">
    <property type="entry name" value="Znf_RING"/>
</dbReference>
<keyword evidence="2" id="KW-0862">Zinc</keyword>
<dbReference type="EMBL" id="CAJEWN010000092">
    <property type="protein sequence ID" value="CAD2162471.1"/>
    <property type="molecule type" value="Genomic_DNA"/>
</dbReference>
<dbReference type="Pfam" id="PF13920">
    <property type="entry name" value="zf-C3HC4_3"/>
    <property type="match status" value="1"/>
</dbReference>
<reference evidence="5 6" key="1">
    <citation type="submission" date="2020-08" db="EMBL/GenBank/DDBJ databases">
        <authorList>
            <person name="Koutsovoulos G."/>
            <person name="Danchin GJ E."/>
        </authorList>
    </citation>
    <scope>NUCLEOTIDE SEQUENCE [LARGE SCALE GENOMIC DNA]</scope>
</reference>
<dbReference type="GO" id="GO:0008270">
    <property type="term" value="F:zinc ion binding"/>
    <property type="evidence" value="ECO:0007669"/>
    <property type="project" value="UniProtKB-KW"/>
</dbReference>
<evidence type="ECO:0000256" key="2">
    <source>
        <dbReference type="ARBA" id="ARBA00022833"/>
    </source>
</evidence>
<sequence>MNPPQPIFICDFTRLIKEHSEFKSELANLRNVASWQYYDMEILRKRVRDLEMKYESGNSNTWSIPQREFLQARRSRRAEVPGNRESDEASGRLLRARNQSSNHQGTHPAGIVYAFGDSAPEVVPPLQPVQTQDLPPINSNLVEMQPIRVPFEEEMVQLVPELSGGHVPVFHQDGSFRMIRAYTAPECIGCLVAQPQIVYNCGHLVFCLECKRRAGEEWNSRCPICKKIGPAFEAVHIVRGRRM</sequence>
<dbReference type="AlphaFoldDB" id="A0A6V7UNK0"/>
<keyword evidence="1 3" id="KW-0479">Metal-binding</keyword>
<dbReference type="PROSITE" id="PS50089">
    <property type="entry name" value="ZF_RING_2"/>
    <property type="match status" value="1"/>
</dbReference>
<evidence type="ECO:0000256" key="1">
    <source>
        <dbReference type="ARBA" id="ARBA00022771"/>
    </source>
</evidence>
<protein>
    <recommendedName>
        <fullName evidence="4">RING-type domain-containing protein</fullName>
    </recommendedName>
</protein>